<dbReference type="Pfam" id="PF01042">
    <property type="entry name" value="Ribonuc_L-PSP"/>
    <property type="match status" value="1"/>
</dbReference>
<keyword evidence="2" id="KW-1185">Reference proteome</keyword>
<dbReference type="CDD" id="cd00448">
    <property type="entry name" value="YjgF_YER057c_UK114_family"/>
    <property type="match status" value="1"/>
</dbReference>
<accession>A0A7Y6Q782</accession>
<organism evidence="1 2">
    <name type="scientific">Ensifer oleiphilus</name>
    <dbReference type="NCBI Taxonomy" id="2742698"/>
    <lineage>
        <taxon>Bacteria</taxon>
        <taxon>Pseudomonadati</taxon>
        <taxon>Pseudomonadota</taxon>
        <taxon>Alphaproteobacteria</taxon>
        <taxon>Hyphomicrobiales</taxon>
        <taxon>Rhizobiaceae</taxon>
        <taxon>Sinorhizobium/Ensifer group</taxon>
        <taxon>Ensifer</taxon>
    </lineage>
</organism>
<dbReference type="InterPro" id="IPR006175">
    <property type="entry name" value="YjgF/YER057c/UK114"/>
</dbReference>
<evidence type="ECO:0000313" key="2">
    <source>
        <dbReference type="Proteomes" id="UP000520198"/>
    </source>
</evidence>
<dbReference type="EMBL" id="JABWDU010000003">
    <property type="protein sequence ID" value="NVD40271.1"/>
    <property type="molecule type" value="Genomic_DNA"/>
</dbReference>
<evidence type="ECO:0000313" key="1">
    <source>
        <dbReference type="EMBL" id="NVD40271.1"/>
    </source>
</evidence>
<reference evidence="1 2" key="1">
    <citation type="submission" date="2020-06" db="EMBL/GenBank/DDBJ databases">
        <authorList>
            <person name="Grouzdev D.S."/>
        </authorList>
    </citation>
    <scope>NUCLEOTIDE SEQUENCE [LARGE SCALE GENOMIC DNA]</scope>
    <source>
        <strain evidence="1 2">HO-A22</strain>
    </source>
</reference>
<gene>
    <name evidence="1" type="ORF">HT585_15490</name>
</gene>
<comment type="caution">
    <text evidence="1">The sequence shown here is derived from an EMBL/GenBank/DDBJ whole genome shotgun (WGS) entry which is preliminary data.</text>
</comment>
<proteinExistence type="predicted"/>
<dbReference type="PANTHER" id="PTHR43857">
    <property type="entry name" value="BLR7761 PROTEIN"/>
    <property type="match status" value="1"/>
</dbReference>
<dbReference type="AlphaFoldDB" id="A0A7Y6Q782"/>
<dbReference type="RefSeq" id="WP_176353770.1">
    <property type="nucleotide sequence ID" value="NZ_JABWDU010000003.1"/>
</dbReference>
<dbReference type="Proteomes" id="UP000520198">
    <property type="component" value="Unassembled WGS sequence"/>
</dbReference>
<dbReference type="PANTHER" id="PTHR43857:SF1">
    <property type="entry name" value="YJGH FAMILY PROTEIN"/>
    <property type="match status" value="1"/>
</dbReference>
<name>A0A7Y6Q782_9HYPH</name>
<dbReference type="Gene3D" id="3.30.1330.40">
    <property type="entry name" value="RutC-like"/>
    <property type="match status" value="1"/>
</dbReference>
<dbReference type="InterPro" id="IPR035959">
    <property type="entry name" value="RutC-like_sf"/>
</dbReference>
<dbReference type="SUPFAM" id="SSF55298">
    <property type="entry name" value="YjgF-like"/>
    <property type="match status" value="1"/>
</dbReference>
<sequence length="140" mass="14683">MASTLSKSPVRLLNPVGLYDASVNGYSHVGLVPSGVRLVFIAGQGGEDEHGTLDPDFRLQVRQALANLRTALAAAGAGPSDIVKLTVLIVDHSEKRLHIFGAEMEAALGQDTKPTCTLIPVPRLALDGMLFEIEAVAALG</sequence>
<protein>
    <submittedName>
        <fullName evidence="1">RidA family protein</fullName>
    </submittedName>
</protein>